<accession>A0ABT8WVX6</accession>
<evidence type="ECO:0000259" key="7">
    <source>
        <dbReference type="Pfam" id="PF14322"/>
    </source>
</evidence>
<keyword evidence="5" id="KW-0998">Cell outer membrane</keyword>
<comment type="subcellular location">
    <subcellularLocation>
        <location evidence="1">Cell outer membrane</location>
    </subcellularLocation>
</comment>
<dbReference type="InterPro" id="IPR012944">
    <property type="entry name" value="SusD_RagB_dom"/>
</dbReference>
<keyword evidence="3" id="KW-0732">Signal</keyword>
<feature type="domain" description="RagB/SusD" evidence="6">
    <location>
        <begin position="368"/>
        <end position="500"/>
    </location>
</feature>
<dbReference type="Proteomes" id="UP001176891">
    <property type="component" value="Unassembled WGS sequence"/>
</dbReference>
<proteinExistence type="inferred from homology"/>
<sequence>MKHIKNIYILTLCITLLSLQSCELTPVVDEVEPLFLIDADVSVTDENSANNALIGVYSQYTQKGLHFPTFFIMPDILIGYSNLGFATARNPEAQAWATNNPLVANGDVMRNSYAELYTTINRANWVINLTSKLDASVFNRPERQAEIIAEAKLLRAITNLYLLRTWGQFYDTNSEYGIVLRTDPALKAEVFPRNTVQEVYDLILSDIEDGIANAPDNRGKQFLNKTFAQAFKAKILLYMGNYAEAAAVAKDVMDNAGGDFDLQQAPFSDLFFPHTSLELFNKSEILFAMGGSLEQGPSSLGYARFYYGIVASVSPAYTSLAGTGALMVNGQSINHDGERISSTVSRGRFGALVSSKYGDFDFNLEMHYIMRMSELYLIFAEANARANNMVTTDALNALNAVRLRADATTTGGDGFETYPATIGLDQFLEAVRIEKLMELYVENGENWYDAVRYDYADGFGAGFQVSDIKPSATDSDKFIFPIPQENLALTGDIVIQNPGYSN</sequence>
<evidence type="ECO:0000313" key="8">
    <source>
        <dbReference type="EMBL" id="MDO5985813.1"/>
    </source>
</evidence>
<evidence type="ECO:0000256" key="4">
    <source>
        <dbReference type="ARBA" id="ARBA00023136"/>
    </source>
</evidence>
<evidence type="ECO:0000256" key="3">
    <source>
        <dbReference type="ARBA" id="ARBA00022729"/>
    </source>
</evidence>
<keyword evidence="4" id="KW-0472">Membrane</keyword>
<organism evidence="8 9">
    <name type="scientific">Flavivirga amylovorans</name>
    <dbReference type="NCBI Taxonomy" id="870486"/>
    <lineage>
        <taxon>Bacteria</taxon>
        <taxon>Pseudomonadati</taxon>
        <taxon>Bacteroidota</taxon>
        <taxon>Flavobacteriia</taxon>
        <taxon>Flavobacteriales</taxon>
        <taxon>Flavobacteriaceae</taxon>
        <taxon>Flavivirga</taxon>
    </lineage>
</organism>
<dbReference type="InterPro" id="IPR033985">
    <property type="entry name" value="SusD-like_N"/>
</dbReference>
<evidence type="ECO:0000256" key="5">
    <source>
        <dbReference type="ARBA" id="ARBA00023237"/>
    </source>
</evidence>
<dbReference type="PROSITE" id="PS51257">
    <property type="entry name" value="PROKAR_LIPOPROTEIN"/>
    <property type="match status" value="1"/>
</dbReference>
<dbReference type="EMBL" id="JAUOEM010000001">
    <property type="protein sequence ID" value="MDO5985813.1"/>
    <property type="molecule type" value="Genomic_DNA"/>
</dbReference>
<comment type="similarity">
    <text evidence="2">Belongs to the SusD family.</text>
</comment>
<dbReference type="Gene3D" id="1.25.40.390">
    <property type="match status" value="2"/>
</dbReference>
<protein>
    <submittedName>
        <fullName evidence="8">RagB/SusD family nutrient uptake outer membrane protein</fullName>
    </submittedName>
</protein>
<evidence type="ECO:0000259" key="6">
    <source>
        <dbReference type="Pfam" id="PF07980"/>
    </source>
</evidence>
<dbReference type="InterPro" id="IPR011990">
    <property type="entry name" value="TPR-like_helical_dom_sf"/>
</dbReference>
<keyword evidence="9" id="KW-1185">Reference proteome</keyword>
<dbReference type="RefSeq" id="WP_303280359.1">
    <property type="nucleotide sequence ID" value="NZ_BAABCZ010000016.1"/>
</dbReference>
<comment type="caution">
    <text evidence="8">The sequence shown here is derived from an EMBL/GenBank/DDBJ whole genome shotgun (WGS) entry which is preliminary data.</text>
</comment>
<dbReference type="Pfam" id="PF14322">
    <property type="entry name" value="SusD-like_3"/>
    <property type="match status" value="1"/>
</dbReference>
<gene>
    <name evidence="8" type="ORF">Q4Q39_00215</name>
</gene>
<evidence type="ECO:0000256" key="2">
    <source>
        <dbReference type="ARBA" id="ARBA00006275"/>
    </source>
</evidence>
<dbReference type="Pfam" id="PF07980">
    <property type="entry name" value="SusD_RagB"/>
    <property type="match status" value="1"/>
</dbReference>
<evidence type="ECO:0000256" key="1">
    <source>
        <dbReference type="ARBA" id="ARBA00004442"/>
    </source>
</evidence>
<reference evidence="8" key="1">
    <citation type="submission" date="2023-07" db="EMBL/GenBank/DDBJ databases">
        <title>Two novel species in the genus Flavivirga.</title>
        <authorList>
            <person name="Kwon K."/>
        </authorList>
    </citation>
    <scope>NUCLEOTIDE SEQUENCE</scope>
    <source>
        <strain evidence="8">KACC 14157</strain>
    </source>
</reference>
<name>A0ABT8WVX6_9FLAO</name>
<dbReference type="SUPFAM" id="SSF48452">
    <property type="entry name" value="TPR-like"/>
    <property type="match status" value="1"/>
</dbReference>
<feature type="domain" description="SusD-like N-terminal" evidence="7">
    <location>
        <begin position="94"/>
        <end position="236"/>
    </location>
</feature>
<evidence type="ECO:0000313" key="9">
    <source>
        <dbReference type="Proteomes" id="UP001176891"/>
    </source>
</evidence>